<reference evidence="1 2" key="1">
    <citation type="journal article" date="2020" name="Phytopathology">
        <title>Genome Sequence Resources of Colletotrichum truncatum, C. plurivorum, C. musicola, and C. sojae: Four Species Pathogenic to Soybean (Glycine max).</title>
        <authorList>
            <person name="Rogerio F."/>
            <person name="Boufleur T.R."/>
            <person name="Ciampi-Guillardi M."/>
            <person name="Sukno S.A."/>
            <person name="Thon M.R."/>
            <person name="Massola Junior N.S."/>
            <person name="Baroncelli R."/>
        </authorList>
    </citation>
    <scope>NUCLEOTIDE SEQUENCE [LARGE SCALE GENOMIC DNA]</scope>
    <source>
        <strain evidence="1 2">CMES1059</strain>
    </source>
</reference>
<protein>
    <submittedName>
        <fullName evidence="1">Uncharacterized protein</fullName>
    </submittedName>
</protein>
<evidence type="ECO:0000313" key="1">
    <source>
        <dbReference type="EMBL" id="KAL0943905.1"/>
    </source>
</evidence>
<keyword evidence="2" id="KW-1185">Reference proteome</keyword>
<name>A0ACC3ZIM4_COLTU</name>
<accession>A0ACC3ZIM4</accession>
<evidence type="ECO:0000313" key="2">
    <source>
        <dbReference type="Proteomes" id="UP000805649"/>
    </source>
</evidence>
<organism evidence="1 2">
    <name type="scientific">Colletotrichum truncatum</name>
    <name type="common">Anthracnose fungus</name>
    <name type="synonym">Colletotrichum capsici</name>
    <dbReference type="NCBI Taxonomy" id="5467"/>
    <lineage>
        <taxon>Eukaryota</taxon>
        <taxon>Fungi</taxon>
        <taxon>Dikarya</taxon>
        <taxon>Ascomycota</taxon>
        <taxon>Pezizomycotina</taxon>
        <taxon>Sordariomycetes</taxon>
        <taxon>Hypocreomycetidae</taxon>
        <taxon>Glomerellales</taxon>
        <taxon>Glomerellaceae</taxon>
        <taxon>Colletotrichum</taxon>
        <taxon>Colletotrichum truncatum species complex</taxon>
    </lineage>
</organism>
<dbReference type="Proteomes" id="UP000805649">
    <property type="component" value="Unassembled WGS sequence"/>
</dbReference>
<sequence length="1145" mass="130694">MESLAALGLASNIVQFIDFSSNLVRDAAKVYQSASGLPAELQDVAVVTESLESYMGRLSISQHNPTPSASDKAFATLANNCRSTCAELQQLVEKVKGKEPRSRKDSFRVAWRALRQKGKLEELEKRLDRYRSQILSQLLFILKYEGEEHQDTHDQVKSQTALDATNAQETREEYQKAKDEIIAAVHSMQKAQAKDANNTLSAHGDVLGEIRDALHKMSNTMKTTSAERQILDKLWFSELQTRAFSIEEAHRGTYRWLLHDPDTDPEQHWEGNSETLSDVSDDNVYFDRSVDDEDYEEYYGDDHEYENENDGEESSEEDEGEEDIEGDQRMRGPRQTETTQSQRQTESQSTFIYATHRLGTEQGERRIWRERFKSWLESENGFFYITGKPGSGKSTLMKSIGQDPATRNLLEAWARKDGKDLLLSQFFFWNSGTMLQKSIEGLYRSILWEVLQLRPDLIEQVFPSLWQKACDGIIQESDINLPLLEATFKNLISSQELLSKHSMCFFIDGLDEFEGDYWKLAKYLKSWCSGTNVKLCLSSRPYNEFLKVFAPSTGSWLKLHELTREDIFRVVHEQFAGDERFVEARQISIGYDNFIYSIVNKADGAFIWVILVIRSLLAGIGNYCSIQQLHKRLDALPLELHTMFRHMLARIDAHERQAAARNFLFMMASATDLGSYVFIHTVVDELFDNPECEKSLLDGRLGPFLSSNECDSKCVSMTHRLSGRCCGLIHIVDTGLSPPYCHRVEFVHKTVQDFLSEQETLVDLRKLSGEFDTRRTLALGILAIVKHSPLRRTELSANHGFRSSNMTPVRRTGLVHQQLPLIGHLARLVVDTEHECSNNMFREFEVLKEMLIKRAALNDMISSLDYLGRITVDWETAITISGNPGVVMLCNAVRQHAFGFVWETIQRQNLDVAYVSPVLLVSTLSQVGSDILEPWLGASGTREDELKMTQLLLSLKGGQNFELHDSCYLVKTGLDSDPYCPTPSWTPWTLLLFELSRTRGWTESGTTWKERILIYLEYGADPSVCFVGYKHTEMKPRFGSDPEITLGGLVYADLQTMLDAWGLHLPRSLLDKDLFYNQESLEDWFSPPVPEDSVIHQLQKIDLNSIKRGKFEVMKVAPFHKVKDIMVSSLNKKVAWGNLELKFKV</sequence>
<comment type="caution">
    <text evidence="1">The sequence shown here is derived from an EMBL/GenBank/DDBJ whole genome shotgun (WGS) entry which is preliminary data.</text>
</comment>
<proteinExistence type="predicted"/>
<gene>
    <name evidence="1" type="ORF">CTRU02_201792</name>
</gene>
<dbReference type="EMBL" id="VUJX02000001">
    <property type="protein sequence ID" value="KAL0943905.1"/>
    <property type="molecule type" value="Genomic_DNA"/>
</dbReference>